<dbReference type="GO" id="GO:0003677">
    <property type="term" value="F:DNA binding"/>
    <property type="evidence" value="ECO:0007669"/>
    <property type="project" value="InterPro"/>
</dbReference>
<feature type="compositionally biased region" description="Basic and acidic residues" evidence="5">
    <location>
        <begin position="12"/>
        <end position="21"/>
    </location>
</feature>
<dbReference type="InterPro" id="IPR029063">
    <property type="entry name" value="SAM-dependent_MTases_sf"/>
</dbReference>
<feature type="domain" description="DNA methylase N-4/N-6" evidence="6">
    <location>
        <begin position="1"/>
        <end position="343"/>
    </location>
</feature>
<dbReference type="PIRSF" id="PIRSF015855">
    <property type="entry name" value="TypeIII_Mtase_mKpnI"/>
    <property type="match status" value="1"/>
</dbReference>
<evidence type="ECO:0000256" key="2">
    <source>
        <dbReference type="ARBA" id="ARBA00022603"/>
    </source>
</evidence>
<sequence length="442" mass="51564">MIYIDPPYNTESAKDDGNNLSEKDDVAASKFIYRDKFSRTGWLNMMNERLKMARQLLKEDGVIFVSIDDTEQAYLKVLMDEIFGEENFVCNFVWRKKNTGGGSDKSNIDNETEFIICYSKNKEKSNWNSQKIDIENFTLEDEFVKTRGKYYLTDLDRVSSKSSFQYIESLDYEIMAPDGTMFKNYRNILKPRSYCYTLGKELFEFYNSNRFIEIQQKTYKDGTKYWKAYRKVYEKVIVDRNKPYKIISRERGNNFSNLINEGNISTSTGKRVLISILNNKDFSFPKPIELIKYLINTHPNPDARVLDFFAGSGTTGHAVLDLNREDGGNRTFTLVTNNENNIGINVCYERLYRINNGKGSKGETDFDWIKKNEPYNQNLDVFEIKYYDTDVLTNNNELIKQDFKNMLNDFNLSNVNKINEQEILLNLTALKPVEGKDSNESN</sequence>
<dbReference type="Pfam" id="PF01555">
    <property type="entry name" value="N6_N4_Mtase"/>
    <property type="match status" value="1"/>
</dbReference>
<reference evidence="7" key="1">
    <citation type="submission" date="2019-11" db="EMBL/GenBank/DDBJ databases">
        <title>Draft genome sequence of Mycoplasma hominis strain MH-1.</title>
        <authorList>
            <person name="Ruan Z."/>
            <person name="Zhang J."/>
            <person name="Xie X."/>
        </authorList>
    </citation>
    <scope>NUCLEOTIDE SEQUENCE</scope>
    <source>
        <strain evidence="7">MH-1</strain>
    </source>
</reference>
<dbReference type="InterPro" id="IPR002295">
    <property type="entry name" value="N4/N6-MTase_EcoPI_Mod-like"/>
</dbReference>
<dbReference type="GO" id="GO:0032259">
    <property type="term" value="P:methylation"/>
    <property type="evidence" value="ECO:0007669"/>
    <property type="project" value="UniProtKB-KW"/>
</dbReference>
<protein>
    <submittedName>
        <fullName evidence="7">Site-specific DNA-methyltransferase</fullName>
    </submittedName>
</protein>
<dbReference type="EMBL" id="WMLC01000038">
    <property type="protein sequence ID" value="MTH75936.1"/>
    <property type="molecule type" value="Genomic_DNA"/>
</dbReference>
<dbReference type="GO" id="GO:0008170">
    <property type="term" value="F:N-methyltransferase activity"/>
    <property type="evidence" value="ECO:0007669"/>
    <property type="project" value="InterPro"/>
</dbReference>
<evidence type="ECO:0000256" key="3">
    <source>
        <dbReference type="ARBA" id="ARBA00022679"/>
    </source>
</evidence>
<evidence type="ECO:0000259" key="6">
    <source>
        <dbReference type="Pfam" id="PF01555"/>
    </source>
</evidence>
<feature type="region of interest" description="Disordered" evidence="5">
    <location>
        <begin position="1"/>
        <end position="21"/>
    </location>
</feature>
<name>A0A6A8Q2S3_METHO</name>
<comment type="similarity">
    <text evidence="1">Belongs to the N(4)/N(6)-methyltransferase family.</text>
</comment>
<evidence type="ECO:0000313" key="7">
    <source>
        <dbReference type="EMBL" id="MTH75936.1"/>
    </source>
</evidence>
<dbReference type="AlphaFoldDB" id="A0A6A8Q2S3"/>
<dbReference type="SUPFAM" id="SSF53335">
    <property type="entry name" value="S-adenosyl-L-methionine-dependent methyltransferases"/>
    <property type="match status" value="1"/>
</dbReference>
<dbReference type="InterPro" id="IPR002052">
    <property type="entry name" value="DNA_methylase_N6_adenine_CS"/>
</dbReference>
<evidence type="ECO:0000256" key="4">
    <source>
        <dbReference type="ARBA" id="ARBA00022691"/>
    </source>
</evidence>
<dbReference type="PRINTS" id="PR00506">
    <property type="entry name" value="D21N6MTFRASE"/>
</dbReference>
<proteinExistence type="inferred from homology"/>
<gene>
    <name evidence="7" type="ORF">GLX26_02300</name>
</gene>
<comment type="caution">
    <text evidence="7">The sequence shown here is derived from an EMBL/GenBank/DDBJ whole genome shotgun (WGS) entry which is preliminary data.</text>
</comment>
<dbReference type="InterPro" id="IPR002941">
    <property type="entry name" value="DNA_methylase_N4/N6"/>
</dbReference>
<keyword evidence="3 7" id="KW-0808">Transferase</keyword>
<dbReference type="PROSITE" id="PS00092">
    <property type="entry name" value="N6_MTASE"/>
    <property type="match status" value="1"/>
</dbReference>
<dbReference type="Gene3D" id="3.40.50.150">
    <property type="entry name" value="Vaccinia Virus protein VP39"/>
    <property type="match status" value="1"/>
</dbReference>
<organism evidence="7">
    <name type="scientific">Metamycoplasma hominis</name>
    <name type="common">Mycoplasma hominis</name>
    <dbReference type="NCBI Taxonomy" id="2098"/>
    <lineage>
        <taxon>Bacteria</taxon>
        <taxon>Bacillati</taxon>
        <taxon>Mycoplasmatota</taxon>
        <taxon>Mycoplasmoidales</taxon>
        <taxon>Metamycoplasmataceae</taxon>
        <taxon>Metamycoplasma</taxon>
    </lineage>
</organism>
<accession>A0A6A8Q2S3</accession>
<keyword evidence="2 7" id="KW-0489">Methyltransferase</keyword>
<keyword evidence="4" id="KW-0949">S-adenosyl-L-methionine</keyword>
<evidence type="ECO:0000256" key="5">
    <source>
        <dbReference type="SAM" id="MobiDB-lite"/>
    </source>
</evidence>
<evidence type="ECO:0000256" key="1">
    <source>
        <dbReference type="ARBA" id="ARBA00006594"/>
    </source>
</evidence>